<evidence type="ECO:0000256" key="3">
    <source>
        <dbReference type="ARBA" id="ARBA00022833"/>
    </source>
</evidence>
<dbReference type="Gene3D" id="3.20.20.210">
    <property type="match status" value="1"/>
</dbReference>
<name>A0A561Q124_9HYPH</name>
<protein>
    <submittedName>
        <fullName evidence="5">5-methyltetrahydropteroyltriglutamate--homocysteine methyltransferase</fullName>
    </submittedName>
</protein>
<dbReference type="OrthoDB" id="244285at2"/>
<keyword evidence="2" id="KW-0479">Metal-binding</keyword>
<keyword evidence="3" id="KW-0862">Zinc</keyword>
<dbReference type="Proteomes" id="UP000320653">
    <property type="component" value="Unassembled WGS sequence"/>
</dbReference>
<dbReference type="RefSeq" id="WP_145643392.1">
    <property type="nucleotide sequence ID" value="NZ_VIWP01000016.1"/>
</dbReference>
<evidence type="ECO:0000259" key="4">
    <source>
        <dbReference type="Pfam" id="PF01717"/>
    </source>
</evidence>
<keyword evidence="6" id="KW-1185">Reference proteome</keyword>
<reference evidence="5 6" key="1">
    <citation type="submission" date="2019-06" db="EMBL/GenBank/DDBJ databases">
        <title>Sorghum-associated microbial communities from plants grown in Nebraska, USA.</title>
        <authorList>
            <person name="Schachtman D."/>
        </authorList>
    </citation>
    <scope>NUCLEOTIDE SEQUENCE [LARGE SCALE GENOMIC DNA]</scope>
    <source>
        <strain evidence="5 6">1225</strain>
    </source>
</reference>
<dbReference type="CDD" id="cd03311">
    <property type="entry name" value="CIMS_C_terminal_like"/>
    <property type="match status" value="1"/>
</dbReference>
<feature type="domain" description="Cobalamin-independent methionine synthase MetE C-terminal/archaeal" evidence="4">
    <location>
        <begin position="7"/>
        <end position="346"/>
    </location>
</feature>
<evidence type="ECO:0000256" key="1">
    <source>
        <dbReference type="ARBA" id="ARBA00001947"/>
    </source>
</evidence>
<proteinExistence type="predicted"/>
<accession>A0A561Q124</accession>
<evidence type="ECO:0000313" key="5">
    <source>
        <dbReference type="EMBL" id="TWF44015.1"/>
    </source>
</evidence>
<dbReference type="EMBL" id="VIWP01000016">
    <property type="protein sequence ID" value="TWF44015.1"/>
    <property type="molecule type" value="Genomic_DNA"/>
</dbReference>
<comment type="cofactor">
    <cofactor evidence="1">
        <name>Zn(2+)</name>
        <dbReference type="ChEBI" id="CHEBI:29105"/>
    </cofactor>
</comment>
<dbReference type="PANTHER" id="PTHR30519">
    <property type="entry name" value="5-METHYLTETRAHYDROPTEROYLTRIGLUTAMATE--HOMOCYSTEINE METHYLTRANSFERASE"/>
    <property type="match status" value="1"/>
</dbReference>
<keyword evidence="5" id="KW-0808">Transferase</keyword>
<comment type="caution">
    <text evidence="5">The sequence shown here is derived from an EMBL/GenBank/DDBJ whole genome shotgun (WGS) entry which is preliminary data.</text>
</comment>
<dbReference type="InterPro" id="IPR038071">
    <property type="entry name" value="UROD/MetE-like_sf"/>
</dbReference>
<dbReference type="Pfam" id="PF01717">
    <property type="entry name" value="Meth_synt_2"/>
    <property type="match status" value="1"/>
</dbReference>
<evidence type="ECO:0000256" key="2">
    <source>
        <dbReference type="ARBA" id="ARBA00022723"/>
    </source>
</evidence>
<dbReference type="GO" id="GO:0003871">
    <property type="term" value="F:5-methyltetrahydropteroyltriglutamate-homocysteine S-methyltransferase activity"/>
    <property type="evidence" value="ECO:0007669"/>
    <property type="project" value="InterPro"/>
</dbReference>
<evidence type="ECO:0000313" key="6">
    <source>
        <dbReference type="Proteomes" id="UP000320653"/>
    </source>
</evidence>
<dbReference type="InterPro" id="IPR002629">
    <property type="entry name" value="Met_Synth_C/arc"/>
</dbReference>
<gene>
    <name evidence="5" type="ORF">FHW37_11619</name>
</gene>
<dbReference type="GO" id="GO:0008270">
    <property type="term" value="F:zinc ion binding"/>
    <property type="evidence" value="ECO:0007669"/>
    <property type="project" value="InterPro"/>
</dbReference>
<dbReference type="SUPFAM" id="SSF51726">
    <property type="entry name" value="UROD/MetE-like"/>
    <property type="match status" value="1"/>
</dbReference>
<sequence length="354" mass="39356">MLRPLSTQIVGSYAKPHWLGRHERIHHLDGSWWRPEADVLEEAKQDAALLAIYEQERAGLDIVTDGEAQRVAYDRHFLASLSGIDMMDAEKQAYVSEVETRKRNAEVAEMMEHFQLNPKIVGPIEWVRSSAAKDLEFLVAHARRPVKVNVVGPLTLLDRLADHHYGNPRDAAMALAGAINKEMLALEKLGPAVIQIDEPAFHFKLSRAREFGVELLTRLVEGLSTPVIVHACYGYSLYAESKTANPTYHEVAEIIAASPVQGMSLEYEQPGHGPELLKHTGDKHVLIGLVNLGSREIETAEHVATRLRAALEVVPAERLHPCTDCGMWFLPRAVAYGKIRALVEGTKLVKDQLG</sequence>
<organism evidence="5 6">
    <name type="scientific">Neorhizobium alkalisoli</name>
    <dbReference type="NCBI Taxonomy" id="528178"/>
    <lineage>
        <taxon>Bacteria</taxon>
        <taxon>Pseudomonadati</taxon>
        <taxon>Pseudomonadota</taxon>
        <taxon>Alphaproteobacteria</taxon>
        <taxon>Hyphomicrobiales</taxon>
        <taxon>Rhizobiaceae</taxon>
        <taxon>Rhizobium/Agrobacterium group</taxon>
        <taxon>Neorhizobium</taxon>
    </lineage>
</organism>
<dbReference type="AlphaFoldDB" id="A0A561Q124"/>
<keyword evidence="5" id="KW-0489">Methyltransferase</keyword>
<dbReference type="GO" id="GO:0009086">
    <property type="term" value="P:methionine biosynthetic process"/>
    <property type="evidence" value="ECO:0007669"/>
    <property type="project" value="InterPro"/>
</dbReference>
<dbReference type="GO" id="GO:0032259">
    <property type="term" value="P:methylation"/>
    <property type="evidence" value="ECO:0007669"/>
    <property type="project" value="UniProtKB-KW"/>
</dbReference>